<keyword evidence="3" id="KW-1185">Reference proteome</keyword>
<dbReference type="Proteomes" id="UP001556220">
    <property type="component" value="Unassembled WGS sequence"/>
</dbReference>
<dbReference type="RefSeq" id="WP_367854821.1">
    <property type="nucleotide sequence ID" value="NZ_JBFOHK010000003.1"/>
</dbReference>
<gene>
    <name evidence="2" type="ORF">ABQJ54_13480</name>
</gene>
<evidence type="ECO:0000313" key="2">
    <source>
        <dbReference type="EMBL" id="MEW9572764.1"/>
    </source>
</evidence>
<protein>
    <recommendedName>
        <fullName evidence="4">DUF4034 domain-containing protein</fullName>
    </recommendedName>
</protein>
<dbReference type="InterPro" id="IPR011990">
    <property type="entry name" value="TPR-like_helical_dom_sf"/>
</dbReference>
<keyword evidence="1" id="KW-0732">Signal</keyword>
<organism evidence="2 3">
    <name type="scientific">Rhodanobacter lycopersici</name>
    <dbReference type="NCBI Taxonomy" id="3162487"/>
    <lineage>
        <taxon>Bacteria</taxon>
        <taxon>Pseudomonadati</taxon>
        <taxon>Pseudomonadota</taxon>
        <taxon>Gammaproteobacteria</taxon>
        <taxon>Lysobacterales</taxon>
        <taxon>Rhodanobacteraceae</taxon>
        <taxon>Rhodanobacter</taxon>
    </lineage>
</organism>
<evidence type="ECO:0008006" key="4">
    <source>
        <dbReference type="Google" id="ProtNLM"/>
    </source>
</evidence>
<dbReference type="SUPFAM" id="SSF48452">
    <property type="entry name" value="TPR-like"/>
    <property type="match status" value="1"/>
</dbReference>
<comment type="caution">
    <text evidence="2">The sequence shown here is derived from an EMBL/GenBank/DDBJ whole genome shotgun (WGS) entry which is preliminary data.</text>
</comment>
<evidence type="ECO:0000313" key="3">
    <source>
        <dbReference type="Proteomes" id="UP001556220"/>
    </source>
</evidence>
<reference evidence="2 3" key="1">
    <citation type="submission" date="2024-06" db="EMBL/GenBank/DDBJ databases">
        <authorList>
            <person name="Woo H."/>
        </authorList>
    </citation>
    <scope>NUCLEOTIDE SEQUENCE [LARGE SCALE GENOMIC DNA]</scope>
    <source>
        <strain evidence="2 3">Si-c</strain>
    </source>
</reference>
<accession>A0ABV3QGU8</accession>
<dbReference type="Gene3D" id="1.25.40.10">
    <property type="entry name" value="Tetratricopeptide repeat domain"/>
    <property type="match status" value="2"/>
</dbReference>
<evidence type="ECO:0000256" key="1">
    <source>
        <dbReference type="SAM" id="SignalP"/>
    </source>
</evidence>
<sequence length="530" mass="59363">MKARNRAWAALVGVAVCVAAGATDLRVPPIPAKDAAKVFPDAPEPWRDYLAKARAAERIADPLQRCLAFPDLPGNHWPEGHAVAHCAFHAMQDAPAIKLDELDGYLARGDTKGLRVRLDGYLARHYAKGALGEDIDVVFEQFDASERSDNLSRSWLQSAPNDPYANLARADYLLQRAWKARGKQYVADTSVGNLENMQAQVDQAIPLFDKASKLEPRLLPAYVGLMEAAMLTGRDELGEAAFAAAEKQDPACLYLIRQRMQSLRPRWGGSYEQLAAYMETLTLRLQEHPAIAIYLPWPYEDRASEFEGDEFYKSQAAALLDHAVDVGSHDQSLHETGEVALNRIDAPVDTWRGLALLLQEARFRHGDAWADRVIAKYLVRYEPEWAMQYLARAQKLAPDSGMLQYLLGAAHYNTHRYAEAQRYYAAAIKDPDYRQASLRELSAMWLYDAGLDRKAGAIKARPHVDRLLSEYPTDGRGWLYHFDCVARLGQGISSEDIKRFLAVADRDDPQQAKAIASFESVLKNVRTPLK</sequence>
<feature type="signal peptide" evidence="1">
    <location>
        <begin position="1"/>
        <end position="22"/>
    </location>
</feature>
<dbReference type="EMBL" id="JBFOHK010000003">
    <property type="protein sequence ID" value="MEW9572764.1"/>
    <property type="molecule type" value="Genomic_DNA"/>
</dbReference>
<feature type="chain" id="PRO_5046789836" description="DUF4034 domain-containing protein" evidence="1">
    <location>
        <begin position="23"/>
        <end position="530"/>
    </location>
</feature>
<name>A0ABV3QGU8_9GAMM</name>
<proteinExistence type="predicted"/>